<dbReference type="InterPro" id="IPR040141">
    <property type="entry name" value="ZPR1"/>
</dbReference>
<comment type="caution">
    <text evidence="6">The sequence shown here is derived from an EMBL/GenBank/DDBJ whole genome shotgun (WGS) entry which is preliminary data.</text>
</comment>
<dbReference type="AlphaFoldDB" id="A0AA88VD33"/>
<dbReference type="PANTHER" id="PTHR10876">
    <property type="entry name" value="ZINC FINGER PROTEIN ZPR1"/>
    <property type="match status" value="1"/>
</dbReference>
<dbReference type="InterPro" id="IPR042451">
    <property type="entry name" value="ZPR1_A/B_dom"/>
</dbReference>
<gene>
    <name evidence="6" type="ORF">RJ639_016556</name>
</gene>
<dbReference type="GO" id="GO:0005634">
    <property type="term" value="C:nucleus"/>
    <property type="evidence" value="ECO:0007669"/>
    <property type="project" value="TreeGrafter"/>
</dbReference>
<dbReference type="InterPro" id="IPR042452">
    <property type="entry name" value="ZPR1_Znf1/2"/>
</dbReference>
<keyword evidence="4" id="KW-0862">Zinc</keyword>
<keyword evidence="3" id="KW-0863">Zinc-finger</keyword>
<dbReference type="Gene3D" id="2.20.25.420">
    <property type="entry name" value="ZPR1, zinc finger domain"/>
    <property type="match status" value="1"/>
</dbReference>
<sequence>METSRDPIADVRSVVEAISTDATDDAPLYQLESLCMRCGQNILLSAFECPNCGERNNEVQFAGEIQPQGCRYRLDFSLGDRKMLNRQVVKSESATITIPELDFEIPPEAQRGSLSTRVDPQTAEALDQFLVKLKACATGDSSFTFILDDPAGNSFIENPYSCGSLPSKKLVWFHLDSPLYKTRTHLMIPFWLILSPRLRLSHSLHSAQVPDPYVLKSLLPHPCIMPMKNPMLHARWYGCDRSILSQVGMSMSIQFSNRFASLLNVPGALIRELRRSVAFRLLTEALGQLPSRCYLATTVINLQAGMIDIQLKQTIWKSTV</sequence>
<dbReference type="EMBL" id="JAVXUP010002054">
    <property type="protein sequence ID" value="KAK3005989.1"/>
    <property type="molecule type" value="Genomic_DNA"/>
</dbReference>
<feature type="domain" description="Zinc finger ZPR1-type" evidence="5">
    <location>
        <begin position="33"/>
        <end position="158"/>
    </location>
</feature>
<comment type="similarity">
    <text evidence="1">Belongs to the ZPR1 family.</text>
</comment>
<evidence type="ECO:0000256" key="1">
    <source>
        <dbReference type="ARBA" id="ARBA00008354"/>
    </source>
</evidence>
<protein>
    <recommendedName>
        <fullName evidence="5">Zinc finger ZPR1-type domain-containing protein</fullName>
    </recommendedName>
</protein>
<accession>A0AA88VD33</accession>
<evidence type="ECO:0000313" key="7">
    <source>
        <dbReference type="Proteomes" id="UP001188597"/>
    </source>
</evidence>
<evidence type="ECO:0000256" key="4">
    <source>
        <dbReference type="ARBA" id="ARBA00022833"/>
    </source>
</evidence>
<keyword evidence="7" id="KW-1185">Reference proteome</keyword>
<dbReference type="Proteomes" id="UP001188597">
    <property type="component" value="Unassembled WGS sequence"/>
</dbReference>
<organism evidence="6 7">
    <name type="scientific">Escallonia herrerae</name>
    <dbReference type="NCBI Taxonomy" id="1293975"/>
    <lineage>
        <taxon>Eukaryota</taxon>
        <taxon>Viridiplantae</taxon>
        <taxon>Streptophyta</taxon>
        <taxon>Embryophyta</taxon>
        <taxon>Tracheophyta</taxon>
        <taxon>Spermatophyta</taxon>
        <taxon>Magnoliopsida</taxon>
        <taxon>eudicotyledons</taxon>
        <taxon>Gunneridae</taxon>
        <taxon>Pentapetalae</taxon>
        <taxon>asterids</taxon>
        <taxon>campanulids</taxon>
        <taxon>Escalloniales</taxon>
        <taxon>Escalloniaceae</taxon>
        <taxon>Escallonia</taxon>
    </lineage>
</organism>
<evidence type="ECO:0000313" key="6">
    <source>
        <dbReference type="EMBL" id="KAK3005989.1"/>
    </source>
</evidence>
<reference evidence="6" key="1">
    <citation type="submission" date="2022-12" db="EMBL/GenBank/DDBJ databases">
        <title>Draft genome assemblies for two species of Escallonia (Escalloniales).</title>
        <authorList>
            <person name="Chanderbali A."/>
            <person name="Dervinis C."/>
            <person name="Anghel I."/>
            <person name="Soltis D."/>
            <person name="Soltis P."/>
            <person name="Zapata F."/>
        </authorList>
    </citation>
    <scope>NUCLEOTIDE SEQUENCE</scope>
    <source>
        <strain evidence="6">UCBG64.0493</strain>
        <tissue evidence="6">Leaf</tissue>
    </source>
</reference>
<dbReference type="Pfam" id="PF03367">
    <property type="entry name" value="Zn_ribbon_ZPR1"/>
    <property type="match status" value="1"/>
</dbReference>
<proteinExistence type="inferred from homology"/>
<evidence type="ECO:0000256" key="2">
    <source>
        <dbReference type="ARBA" id="ARBA00022723"/>
    </source>
</evidence>
<dbReference type="InterPro" id="IPR004457">
    <property type="entry name" value="Znf_ZPR1"/>
</dbReference>
<dbReference type="Gene3D" id="2.60.120.1040">
    <property type="entry name" value="ZPR1, A/B domain"/>
    <property type="match status" value="2"/>
</dbReference>
<keyword evidence="2" id="KW-0479">Metal-binding</keyword>
<dbReference type="SMART" id="SM00709">
    <property type="entry name" value="Zpr1"/>
    <property type="match status" value="1"/>
</dbReference>
<dbReference type="InterPro" id="IPR056180">
    <property type="entry name" value="ZPR1_jr_dom"/>
</dbReference>
<name>A0AA88VD33_9ASTE</name>
<dbReference type="GO" id="GO:0008270">
    <property type="term" value="F:zinc ion binding"/>
    <property type="evidence" value="ECO:0007669"/>
    <property type="project" value="UniProtKB-KW"/>
</dbReference>
<dbReference type="PANTHER" id="PTHR10876:SF0">
    <property type="entry name" value="ZINC FINGER PROTEIN ZPR1"/>
    <property type="match status" value="1"/>
</dbReference>
<dbReference type="Pfam" id="PF22794">
    <property type="entry name" value="jr-ZPR1"/>
    <property type="match status" value="2"/>
</dbReference>
<evidence type="ECO:0000256" key="3">
    <source>
        <dbReference type="ARBA" id="ARBA00022771"/>
    </source>
</evidence>
<evidence type="ECO:0000259" key="5">
    <source>
        <dbReference type="SMART" id="SM00709"/>
    </source>
</evidence>